<evidence type="ECO:0000313" key="2">
    <source>
        <dbReference type="EMBL" id="CAG6695974.1"/>
    </source>
</evidence>
<evidence type="ECO:0000256" key="1">
    <source>
        <dbReference type="SAM" id="Phobius"/>
    </source>
</evidence>
<protein>
    <submittedName>
        <fullName evidence="2">Uncharacterized protein</fullName>
    </submittedName>
</protein>
<accession>A0A8D8XI97</accession>
<dbReference type="AlphaFoldDB" id="A0A8D8XI97"/>
<feature type="transmembrane region" description="Helical" evidence="1">
    <location>
        <begin position="45"/>
        <end position="65"/>
    </location>
</feature>
<name>A0A8D8XI97_9HEMI</name>
<feature type="transmembrane region" description="Helical" evidence="1">
    <location>
        <begin position="77"/>
        <end position="101"/>
    </location>
</feature>
<organism evidence="2">
    <name type="scientific">Cacopsylla melanoneura</name>
    <dbReference type="NCBI Taxonomy" id="428564"/>
    <lineage>
        <taxon>Eukaryota</taxon>
        <taxon>Metazoa</taxon>
        <taxon>Ecdysozoa</taxon>
        <taxon>Arthropoda</taxon>
        <taxon>Hexapoda</taxon>
        <taxon>Insecta</taxon>
        <taxon>Pterygota</taxon>
        <taxon>Neoptera</taxon>
        <taxon>Paraneoptera</taxon>
        <taxon>Hemiptera</taxon>
        <taxon>Sternorrhyncha</taxon>
        <taxon>Psylloidea</taxon>
        <taxon>Psyllidae</taxon>
        <taxon>Psyllinae</taxon>
        <taxon>Cacopsylla</taxon>
    </lineage>
</organism>
<keyword evidence="1" id="KW-1133">Transmembrane helix</keyword>
<keyword evidence="1" id="KW-0472">Membrane</keyword>
<reference evidence="2" key="1">
    <citation type="submission" date="2021-05" db="EMBL/GenBank/DDBJ databases">
        <authorList>
            <person name="Alioto T."/>
            <person name="Alioto T."/>
            <person name="Gomez Garrido J."/>
        </authorList>
    </citation>
    <scope>NUCLEOTIDE SEQUENCE</scope>
</reference>
<keyword evidence="1" id="KW-0812">Transmembrane</keyword>
<dbReference type="EMBL" id="HBUF01326331">
    <property type="protein sequence ID" value="CAG6695975.1"/>
    <property type="molecule type" value="Transcribed_RNA"/>
</dbReference>
<dbReference type="EMBL" id="HBUF01326330">
    <property type="protein sequence ID" value="CAG6695974.1"/>
    <property type="molecule type" value="Transcribed_RNA"/>
</dbReference>
<feature type="transmembrane region" description="Helical" evidence="1">
    <location>
        <begin position="7"/>
        <end position="33"/>
    </location>
</feature>
<sequence length="108" mass="12749">MLRASNFFIFLISVFLRRLVFKVFSCLITPTVLHPLLGNQYSGKSALKTDFTNTFVIPFCVLLCLKRTTLVYPDLISLLTFFFFVSRTLLLLVTPIDFYFLPYYYYTW</sequence>
<proteinExistence type="predicted"/>